<dbReference type="EMBL" id="JARAKH010000010">
    <property type="protein sequence ID" value="KAK8400595.1"/>
    <property type="molecule type" value="Genomic_DNA"/>
</dbReference>
<organism evidence="1 2">
    <name type="scientific">Scylla paramamosain</name>
    <name type="common">Mud crab</name>
    <dbReference type="NCBI Taxonomy" id="85552"/>
    <lineage>
        <taxon>Eukaryota</taxon>
        <taxon>Metazoa</taxon>
        <taxon>Ecdysozoa</taxon>
        <taxon>Arthropoda</taxon>
        <taxon>Crustacea</taxon>
        <taxon>Multicrustacea</taxon>
        <taxon>Malacostraca</taxon>
        <taxon>Eumalacostraca</taxon>
        <taxon>Eucarida</taxon>
        <taxon>Decapoda</taxon>
        <taxon>Pleocyemata</taxon>
        <taxon>Brachyura</taxon>
        <taxon>Eubrachyura</taxon>
        <taxon>Portunoidea</taxon>
        <taxon>Portunidae</taxon>
        <taxon>Portuninae</taxon>
        <taxon>Scylla</taxon>
    </lineage>
</organism>
<evidence type="ECO:0000313" key="1">
    <source>
        <dbReference type="EMBL" id="KAK8400595.1"/>
    </source>
</evidence>
<gene>
    <name evidence="1" type="ORF">O3P69_003338</name>
</gene>
<comment type="caution">
    <text evidence="1">The sequence shown here is derived from an EMBL/GenBank/DDBJ whole genome shotgun (WGS) entry which is preliminary data.</text>
</comment>
<keyword evidence="2" id="KW-1185">Reference proteome</keyword>
<dbReference type="AlphaFoldDB" id="A0AAW0ULL8"/>
<dbReference type="Proteomes" id="UP001487740">
    <property type="component" value="Unassembled WGS sequence"/>
</dbReference>
<sequence length="173" mass="18895">MPPGSARDKPPLFTFHFIITTSAPSPPQCPPLLLSSPANTHLSTPTLTPSSQYSPSSFLSAHGLVCFPTLVKRQVFSVRLAASLAAQLQHRQHGQRFSLWNVRGLLVKSQPPRPHVNVTGPDLSARPGGGVPWSALHAGTRASKFQQRIRYVVNNMIAGEEWREAQCSPITMK</sequence>
<name>A0AAW0ULL8_SCYPA</name>
<proteinExistence type="predicted"/>
<protein>
    <submittedName>
        <fullName evidence="1">Uncharacterized protein</fullName>
    </submittedName>
</protein>
<reference evidence="1 2" key="1">
    <citation type="submission" date="2023-03" db="EMBL/GenBank/DDBJ databases">
        <title>High-quality genome of Scylla paramamosain provides insights in environmental adaptation.</title>
        <authorList>
            <person name="Zhang L."/>
        </authorList>
    </citation>
    <scope>NUCLEOTIDE SEQUENCE [LARGE SCALE GENOMIC DNA]</scope>
    <source>
        <strain evidence="1">LZ_2023a</strain>
        <tissue evidence="1">Muscle</tissue>
    </source>
</reference>
<evidence type="ECO:0000313" key="2">
    <source>
        <dbReference type="Proteomes" id="UP001487740"/>
    </source>
</evidence>
<accession>A0AAW0ULL8</accession>